<dbReference type="SUPFAM" id="SSF51905">
    <property type="entry name" value="FAD/NAD(P)-binding domain"/>
    <property type="match status" value="1"/>
</dbReference>
<dbReference type="GO" id="GO:0008115">
    <property type="term" value="F:sarcosine oxidase activity"/>
    <property type="evidence" value="ECO:0007669"/>
    <property type="project" value="TreeGrafter"/>
</dbReference>
<keyword evidence="5" id="KW-0560">Oxidoreductase</keyword>
<keyword evidence="9" id="KW-1185">Reference proteome</keyword>
<dbReference type="GO" id="GO:0050660">
    <property type="term" value="F:flavin adenine dinucleotide binding"/>
    <property type="evidence" value="ECO:0007669"/>
    <property type="project" value="InterPro"/>
</dbReference>
<name>A0AAN7Y875_9EURO</name>
<comment type="similarity">
    <text evidence="2">Belongs to the MSOX/MTOX family.</text>
</comment>
<evidence type="ECO:0000256" key="2">
    <source>
        <dbReference type="ARBA" id="ARBA00010989"/>
    </source>
</evidence>
<dbReference type="InterPro" id="IPR006076">
    <property type="entry name" value="FAD-dep_OxRdtase"/>
</dbReference>
<dbReference type="InterPro" id="IPR036188">
    <property type="entry name" value="FAD/NAD-bd_sf"/>
</dbReference>
<dbReference type="Proteomes" id="UP001309876">
    <property type="component" value="Unassembled WGS sequence"/>
</dbReference>
<keyword evidence="3" id="KW-0285">Flavoprotein</keyword>
<keyword evidence="6" id="KW-1133">Transmembrane helix</keyword>
<gene>
    <name evidence="8" type="ORF">LTR05_003095</name>
</gene>
<evidence type="ECO:0000256" key="1">
    <source>
        <dbReference type="ARBA" id="ARBA00001974"/>
    </source>
</evidence>
<dbReference type="PANTHER" id="PTHR10961">
    <property type="entry name" value="PEROXISOMAL SARCOSINE OXIDASE"/>
    <property type="match status" value="1"/>
</dbReference>
<proteinExistence type="inferred from homology"/>
<dbReference type="AlphaFoldDB" id="A0AAN7Y875"/>
<keyword evidence="6" id="KW-0472">Membrane</keyword>
<protein>
    <recommendedName>
        <fullName evidence="7">FAD dependent oxidoreductase domain-containing protein</fullName>
    </recommendedName>
</protein>
<evidence type="ECO:0000256" key="4">
    <source>
        <dbReference type="ARBA" id="ARBA00022827"/>
    </source>
</evidence>
<feature type="transmembrane region" description="Helical" evidence="6">
    <location>
        <begin position="12"/>
        <end position="29"/>
    </location>
</feature>
<dbReference type="GO" id="GO:0050031">
    <property type="term" value="F:L-pipecolate oxidase activity"/>
    <property type="evidence" value="ECO:0007669"/>
    <property type="project" value="TreeGrafter"/>
</dbReference>
<evidence type="ECO:0000259" key="7">
    <source>
        <dbReference type="Pfam" id="PF01266"/>
    </source>
</evidence>
<dbReference type="Gene3D" id="3.30.9.10">
    <property type="entry name" value="D-Amino Acid Oxidase, subunit A, domain 2"/>
    <property type="match status" value="1"/>
</dbReference>
<comment type="caution">
    <text evidence="8">The sequence shown here is derived from an EMBL/GenBank/DDBJ whole genome shotgun (WGS) entry which is preliminary data.</text>
</comment>
<feature type="domain" description="FAD dependent oxidoreductase" evidence="7">
    <location>
        <begin position="11"/>
        <end position="426"/>
    </location>
</feature>
<evidence type="ECO:0000313" key="8">
    <source>
        <dbReference type="EMBL" id="KAK5088873.1"/>
    </source>
</evidence>
<dbReference type="EMBL" id="JAVRRJ010000002">
    <property type="protein sequence ID" value="KAK5088873.1"/>
    <property type="molecule type" value="Genomic_DNA"/>
</dbReference>
<keyword evidence="4" id="KW-0274">FAD</keyword>
<dbReference type="GO" id="GO:0004657">
    <property type="term" value="F:proline dehydrogenase activity"/>
    <property type="evidence" value="ECO:0007669"/>
    <property type="project" value="TreeGrafter"/>
</dbReference>
<comment type="cofactor">
    <cofactor evidence="1">
        <name>FAD</name>
        <dbReference type="ChEBI" id="CHEBI:57692"/>
    </cofactor>
</comment>
<evidence type="ECO:0000256" key="6">
    <source>
        <dbReference type="SAM" id="Phobius"/>
    </source>
</evidence>
<accession>A0AAN7Y875</accession>
<organism evidence="8 9">
    <name type="scientific">Lithohypha guttulata</name>
    <dbReference type="NCBI Taxonomy" id="1690604"/>
    <lineage>
        <taxon>Eukaryota</taxon>
        <taxon>Fungi</taxon>
        <taxon>Dikarya</taxon>
        <taxon>Ascomycota</taxon>
        <taxon>Pezizomycotina</taxon>
        <taxon>Eurotiomycetes</taxon>
        <taxon>Chaetothyriomycetidae</taxon>
        <taxon>Chaetothyriales</taxon>
        <taxon>Trichomeriaceae</taxon>
        <taxon>Lithohypha</taxon>
    </lineage>
</organism>
<sequence length="509" mass="54920">MATANESVPRDILIVGAGVFGLSTALSLLSRPAYDASRITIIDSALVLPNPVGSSVDASRIIRADYASIHYAKLACLAQEHWRDQTPSGWGGEGRYSETGFVLTGDKGQEAYVSSAMHNVQDLARAGLPMDISKIQELKNREEIRKAAGLPGVSGDTGYANWNSGWADAEKSVAHTIQRIQTHSNAKDRISIKPGYEVARLIFSPDSGQCTGVTCKDGTSFTADLTILATGAWTPSLFNLQNRCLATGQVIAYLELTQEEQNYLENTPVVINFAKGTFVIPPQRGELKVARHGFGYRNPITVEHPSTKSNAERLSKHGVSVPRTDTNIPVEAEVALRDALAELFPPNVDPASLPPGCPTSLSTVSTRPFTNTRLCWYTDTPTGDFLIDWAPLPASKNSKNTSLFLATGGSGHGFKFLPVLGDYIVDAVEGRLDPVYRKLWAWPSNEKLEKEFGLAESGQEAIDVVSGTSKELHAFHECKDGSRGGPKGMILGEELKKGTAAVKPLQAKL</sequence>
<evidence type="ECO:0000313" key="9">
    <source>
        <dbReference type="Proteomes" id="UP001309876"/>
    </source>
</evidence>
<dbReference type="Pfam" id="PF01266">
    <property type="entry name" value="DAO"/>
    <property type="match status" value="1"/>
</dbReference>
<reference evidence="8 9" key="1">
    <citation type="submission" date="2023-08" db="EMBL/GenBank/DDBJ databases">
        <title>Black Yeasts Isolated from many extreme environments.</title>
        <authorList>
            <person name="Coleine C."/>
            <person name="Stajich J.E."/>
            <person name="Selbmann L."/>
        </authorList>
    </citation>
    <scope>NUCLEOTIDE SEQUENCE [LARGE SCALE GENOMIC DNA]</scope>
    <source>
        <strain evidence="8 9">CCFEE 5910</strain>
    </source>
</reference>
<dbReference type="InterPro" id="IPR045170">
    <property type="entry name" value="MTOX"/>
</dbReference>
<dbReference type="Gene3D" id="3.50.50.60">
    <property type="entry name" value="FAD/NAD(P)-binding domain"/>
    <property type="match status" value="1"/>
</dbReference>
<keyword evidence="6" id="KW-0812">Transmembrane</keyword>
<evidence type="ECO:0000256" key="5">
    <source>
        <dbReference type="ARBA" id="ARBA00023002"/>
    </source>
</evidence>
<evidence type="ECO:0000256" key="3">
    <source>
        <dbReference type="ARBA" id="ARBA00022630"/>
    </source>
</evidence>
<dbReference type="PANTHER" id="PTHR10961:SF46">
    <property type="entry name" value="PEROXISOMAL SARCOSINE OXIDASE"/>
    <property type="match status" value="1"/>
</dbReference>